<accession>A0A543G375</accession>
<gene>
    <name evidence="1" type="ORF">BC670_1420</name>
</gene>
<comment type="caution">
    <text evidence="1">The sequence shown here is derived from an EMBL/GenBank/DDBJ whole genome shotgun (WGS) entry which is preliminary data.</text>
</comment>
<dbReference type="AlphaFoldDB" id="A0A543G375"/>
<reference evidence="1 2" key="1">
    <citation type="submission" date="2019-06" db="EMBL/GenBank/DDBJ databases">
        <title>Genomic Encyclopedia of Archaeal and Bacterial Type Strains, Phase II (KMG-II): from individual species to whole genera.</title>
        <authorList>
            <person name="Goeker M."/>
        </authorList>
    </citation>
    <scope>NUCLEOTIDE SEQUENCE [LARGE SCALE GENOMIC DNA]</scope>
    <source>
        <strain evidence="1 2">DSM 24789</strain>
    </source>
</reference>
<evidence type="ECO:0000313" key="2">
    <source>
        <dbReference type="Proteomes" id="UP000320773"/>
    </source>
</evidence>
<dbReference type="Proteomes" id="UP000320773">
    <property type="component" value="Unassembled WGS sequence"/>
</dbReference>
<dbReference type="EMBL" id="VFPJ01000001">
    <property type="protein sequence ID" value="TQM40529.1"/>
    <property type="molecule type" value="Genomic_DNA"/>
</dbReference>
<evidence type="ECO:0000313" key="1">
    <source>
        <dbReference type="EMBL" id="TQM40529.1"/>
    </source>
</evidence>
<proteinExistence type="predicted"/>
<name>A0A543G375_9FLAO</name>
<sequence length="47" mass="5571">MQFIFLFLINTMLYEKNNESRILLLTKSNQLFGIFPIFSIIMDDLSP</sequence>
<protein>
    <submittedName>
        <fullName evidence="1">Uncharacterized protein</fullName>
    </submittedName>
</protein>
<organism evidence="1 2">
    <name type="scientific">Flavobacterium branchiophilum</name>
    <dbReference type="NCBI Taxonomy" id="55197"/>
    <lineage>
        <taxon>Bacteria</taxon>
        <taxon>Pseudomonadati</taxon>
        <taxon>Bacteroidota</taxon>
        <taxon>Flavobacteriia</taxon>
        <taxon>Flavobacteriales</taxon>
        <taxon>Flavobacteriaceae</taxon>
        <taxon>Flavobacterium</taxon>
    </lineage>
</organism>